<evidence type="ECO:0000256" key="2">
    <source>
        <dbReference type="RuleBase" id="RU363072"/>
    </source>
</evidence>
<keyword evidence="2" id="KW-0732">Signal</keyword>
<feature type="chain" id="PRO_5011820464" evidence="2">
    <location>
        <begin position="30"/>
        <end position="464"/>
    </location>
</feature>
<dbReference type="Pfam" id="PF04966">
    <property type="entry name" value="OprB"/>
    <property type="match status" value="1"/>
</dbReference>
<dbReference type="Gene3D" id="2.40.160.180">
    <property type="entry name" value="Carbohydrate-selective porin OprB"/>
    <property type="match status" value="1"/>
</dbReference>
<accession>A0A251ZSL8</accession>
<dbReference type="GO" id="GO:0008643">
    <property type="term" value="P:carbohydrate transport"/>
    <property type="evidence" value="ECO:0007669"/>
    <property type="project" value="InterPro"/>
</dbReference>
<sequence>MISRNRKNKIIYTVICMVYCILTVRQAFADTEYRKETITSDDSAMLLNNPETDPAKNPNQLFLHHLNQHLDLYGVQFGLGWVNEIAGVVSGGKSRGATYAHQIAFALDLDWEKIAGLKGLSTHMMMFNFAGRSASKHYVGDPHIQAQDVYIPHQAMLRMYNFYFEQQLWDNKVNIKVGRQSTGDDFGYSVLSCQFMMLSSCGHPRSIAQQGFSTWPGTVWGARILYQPTSEFYVQVGAYQSNPWPQGGKNGWDWGGKHTTGAFLPIEFGYHSDIGKDHLIGHFHVGAGFDTSRFKTWSAQATGSGKTDYRSEFWVMMDQMIYRNDPVENHGLYVIGNWGHDSPTTATYKDFYNLGLLNRGFWHDRPNDQMGVMFSYYTVPRGLSRAQGYQIAQGNAPLHHGVLNLLNEATGIQSNAMMFELNYGISVYRGIMVMPVFEYFHHVGATRSSYKDAAVLGMRTSIIF</sequence>
<comment type="similarity">
    <text evidence="1 2">Belongs to the OprB family.</text>
</comment>
<dbReference type="InterPro" id="IPR038673">
    <property type="entry name" value="OprB_sf"/>
</dbReference>
<proteinExistence type="inferred from homology"/>
<comment type="caution">
    <text evidence="3">The sequence shown here is derived from an EMBL/GenBank/DDBJ whole genome shotgun (WGS) entry which is preliminary data.</text>
</comment>
<dbReference type="AlphaFoldDB" id="A0A251ZSL8"/>
<dbReference type="PANTHER" id="PTHR37944">
    <property type="entry name" value="PORIN B"/>
    <property type="match status" value="1"/>
</dbReference>
<dbReference type="GO" id="GO:0015288">
    <property type="term" value="F:porin activity"/>
    <property type="evidence" value="ECO:0007669"/>
    <property type="project" value="InterPro"/>
</dbReference>
<name>A0A251ZSL8_9PROT</name>
<dbReference type="InterPro" id="IPR052932">
    <property type="entry name" value="OprB_Porin"/>
</dbReference>
<dbReference type="EMBL" id="JOPB01000029">
    <property type="protein sequence ID" value="OUI77657.1"/>
    <property type="molecule type" value="Genomic_DNA"/>
</dbReference>
<feature type="signal peptide" evidence="2">
    <location>
        <begin position="1"/>
        <end position="29"/>
    </location>
</feature>
<reference evidence="4" key="1">
    <citation type="submission" date="2014-06" db="EMBL/GenBank/DDBJ databases">
        <authorList>
            <person name="Winans N.J."/>
            <person name="Newell P.D."/>
            <person name="Douglas A.E."/>
        </authorList>
    </citation>
    <scope>NUCLEOTIDE SEQUENCE [LARGE SCALE GENOMIC DNA]</scope>
    <source>
        <strain evidence="4">DmL_052</strain>
    </source>
</reference>
<protein>
    <submittedName>
        <fullName evidence="3">Uncharacterized protein</fullName>
    </submittedName>
</protein>
<gene>
    <name evidence="3" type="ORF">HK18_05105</name>
</gene>
<organism evidence="3 4">
    <name type="scientific">Commensalibacter intestini</name>
    <dbReference type="NCBI Taxonomy" id="479936"/>
    <lineage>
        <taxon>Bacteria</taxon>
        <taxon>Pseudomonadati</taxon>
        <taxon>Pseudomonadota</taxon>
        <taxon>Alphaproteobacteria</taxon>
        <taxon>Acetobacterales</taxon>
        <taxon>Acetobacteraceae</taxon>
    </lineage>
</organism>
<dbReference type="GO" id="GO:0016020">
    <property type="term" value="C:membrane"/>
    <property type="evidence" value="ECO:0007669"/>
    <property type="project" value="InterPro"/>
</dbReference>
<dbReference type="PANTHER" id="PTHR37944:SF1">
    <property type="entry name" value="PORIN B"/>
    <property type="match status" value="1"/>
</dbReference>
<evidence type="ECO:0000313" key="3">
    <source>
        <dbReference type="EMBL" id="OUI77657.1"/>
    </source>
</evidence>
<evidence type="ECO:0000256" key="1">
    <source>
        <dbReference type="ARBA" id="ARBA00008769"/>
    </source>
</evidence>
<dbReference type="Proteomes" id="UP000194946">
    <property type="component" value="Unassembled WGS sequence"/>
</dbReference>
<dbReference type="InterPro" id="IPR007049">
    <property type="entry name" value="Carb-sel_porin_OprB"/>
</dbReference>
<keyword evidence="4" id="KW-1185">Reference proteome</keyword>
<evidence type="ECO:0000313" key="4">
    <source>
        <dbReference type="Proteomes" id="UP000194946"/>
    </source>
</evidence>